<dbReference type="PANTHER" id="PTHR31727:SF6">
    <property type="entry name" value="OLEOYL-ACYL CARRIER PROTEIN THIOESTERASE 1, CHLOROPLASTIC"/>
    <property type="match status" value="1"/>
</dbReference>
<dbReference type="PANTHER" id="PTHR31727">
    <property type="entry name" value="OLEOYL-ACYL CARRIER PROTEIN THIOESTERASE 1, CHLOROPLASTIC"/>
    <property type="match status" value="1"/>
</dbReference>
<dbReference type="RefSeq" id="WP_165140248.1">
    <property type="nucleotide sequence ID" value="NZ_JAALLT010000002.1"/>
</dbReference>
<comment type="similarity">
    <text evidence="1">Belongs to the acyl-ACP thioesterase family.</text>
</comment>
<sequence length="242" mass="28059">MQTNNTYREKYTIRSSEVAPDGRAKLQSICDLLQETAGNQALKLNFDISQLREQNLTWMLHRLHVKMDAFPYWRDEISIKTWPSSGDTLRAYRDFEIMVSNDQRIGKCLSYWLMINVESRRPVRIPEDVLKMAPADVEHVLEVQKGRIDFDEEPSGSEQFRVRRSDLDMNEHVNNVKYIEWALDALPSDHRCSEIDIEFLAECTEGDELLSEFAGTETNGFSRCHRIIRKSDGKIVARALSS</sequence>
<proteinExistence type="inferred from homology"/>
<dbReference type="Pfam" id="PF20791">
    <property type="entry name" value="Acyl-ACP_TE_C"/>
    <property type="match status" value="1"/>
</dbReference>
<organism evidence="10 11">
    <name type="scientific">Halalkalibaculum roseum</name>
    <dbReference type="NCBI Taxonomy" id="2709311"/>
    <lineage>
        <taxon>Bacteria</taxon>
        <taxon>Pseudomonadati</taxon>
        <taxon>Balneolota</taxon>
        <taxon>Balneolia</taxon>
        <taxon>Balneolales</taxon>
        <taxon>Balneolaceae</taxon>
        <taxon>Halalkalibaculum</taxon>
    </lineage>
</organism>
<keyword evidence="3" id="KW-0378">Hydrolase</keyword>
<dbReference type="GO" id="GO:0000036">
    <property type="term" value="F:acyl carrier activity"/>
    <property type="evidence" value="ECO:0007669"/>
    <property type="project" value="TreeGrafter"/>
</dbReference>
<keyword evidence="2" id="KW-0444">Lipid biosynthesis</keyword>
<dbReference type="InterPro" id="IPR045023">
    <property type="entry name" value="FATA/B"/>
</dbReference>
<feature type="domain" description="Acyl-ACP thioesterase-like C-terminal" evidence="9">
    <location>
        <begin position="155"/>
        <end position="239"/>
    </location>
</feature>
<evidence type="ECO:0000256" key="6">
    <source>
        <dbReference type="ARBA" id="ARBA00023098"/>
    </source>
</evidence>
<dbReference type="Proteomes" id="UP000473278">
    <property type="component" value="Unassembled WGS sequence"/>
</dbReference>
<dbReference type="InterPro" id="IPR049427">
    <property type="entry name" value="Acyl-ACP_TE_C"/>
</dbReference>
<keyword evidence="5" id="KW-0809">Transit peptide</keyword>
<dbReference type="EMBL" id="JAALLT010000002">
    <property type="protein sequence ID" value="NGP76157.1"/>
    <property type="molecule type" value="Genomic_DNA"/>
</dbReference>
<dbReference type="GO" id="GO:0016297">
    <property type="term" value="F:fatty acyl-[ACP] hydrolase activity"/>
    <property type="evidence" value="ECO:0007669"/>
    <property type="project" value="InterPro"/>
</dbReference>
<evidence type="ECO:0000256" key="5">
    <source>
        <dbReference type="ARBA" id="ARBA00022946"/>
    </source>
</evidence>
<keyword evidence="6" id="KW-0443">Lipid metabolism</keyword>
<dbReference type="CDD" id="cd00586">
    <property type="entry name" value="4HBT"/>
    <property type="match status" value="1"/>
</dbReference>
<dbReference type="SUPFAM" id="SSF54637">
    <property type="entry name" value="Thioesterase/thiol ester dehydrase-isomerase"/>
    <property type="match status" value="2"/>
</dbReference>
<evidence type="ECO:0000259" key="9">
    <source>
        <dbReference type="Pfam" id="PF20791"/>
    </source>
</evidence>
<keyword evidence="11" id="KW-1185">Reference proteome</keyword>
<feature type="domain" description="Acyl-ACP thioesterase N-terminal hotdog" evidence="8">
    <location>
        <begin position="5"/>
        <end position="131"/>
    </location>
</feature>
<reference evidence="10 11" key="1">
    <citation type="submission" date="2020-02" db="EMBL/GenBank/DDBJ databases">
        <title>Balneolaceae bacterium YR4-1, complete genome.</title>
        <authorList>
            <person name="Li Y."/>
            <person name="Wu S."/>
        </authorList>
    </citation>
    <scope>NUCLEOTIDE SEQUENCE [LARGE SCALE GENOMIC DNA]</scope>
    <source>
        <strain evidence="10 11">YR4-1</strain>
    </source>
</reference>
<name>A0A6M1T068_9BACT</name>
<protein>
    <submittedName>
        <fullName evidence="10">Acyl-[acyl-carrier-protein] thioesterase</fullName>
    </submittedName>
</protein>
<accession>A0A6M1T068</accession>
<dbReference type="AlphaFoldDB" id="A0A6M1T068"/>
<keyword evidence="7" id="KW-0275">Fatty acid biosynthesis</keyword>
<evidence type="ECO:0000256" key="2">
    <source>
        <dbReference type="ARBA" id="ARBA00022516"/>
    </source>
</evidence>
<evidence type="ECO:0000313" key="11">
    <source>
        <dbReference type="Proteomes" id="UP000473278"/>
    </source>
</evidence>
<evidence type="ECO:0000256" key="1">
    <source>
        <dbReference type="ARBA" id="ARBA00006500"/>
    </source>
</evidence>
<comment type="caution">
    <text evidence="10">The sequence shown here is derived from an EMBL/GenBank/DDBJ whole genome shotgun (WGS) entry which is preliminary data.</text>
</comment>
<keyword evidence="4" id="KW-0276">Fatty acid metabolism</keyword>
<dbReference type="InterPro" id="IPR002864">
    <property type="entry name" value="Acyl-ACP_thioesterase_NHD"/>
</dbReference>
<evidence type="ECO:0000256" key="3">
    <source>
        <dbReference type="ARBA" id="ARBA00022801"/>
    </source>
</evidence>
<gene>
    <name evidence="10" type="ORF">G3570_05910</name>
</gene>
<evidence type="ECO:0000259" key="8">
    <source>
        <dbReference type="Pfam" id="PF01643"/>
    </source>
</evidence>
<dbReference type="InterPro" id="IPR029069">
    <property type="entry name" value="HotDog_dom_sf"/>
</dbReference>
<evidence type="ECO:0000256" key="7">
    <source>
        <dbReference type="ARBA" id="ARBA00023160"/>
    </source>
</evidence>
<evidence type="ECO:0000256" key="4">
    <source>
        <dbReference type="ARBA" id="ARBA00022832"/>
    </source>
</evidence>
<dbReference type="Gene3D" id="3.10.129.10">
    <property type="entry name" value="Hotdog Thioesterase"/>
    <property type="match status" value="1"/>
</dbReference>
<dbReference type="Pfam" id="PF01643">
    <property type="entry name" value="Acyl-ACP_TE"/>
    <property type="match status" value="1"/>
</dbReference>
<evidence type="ECO:0000313" key="10">
    <source>
        <dbReference type="EMBL" id="NGP76157.1"/>
    </source>
</evidence>